<dbReference type="Pfam" id="PF01641">
    <property type="entry name" value="SelR"/>
    <property type="match status" value="1"/>
</dbReference>
<dbReference type="GO" id="GO:0033743">
    <property type="term" value="F:peptide-methionine (R)-S-oxide reductase activity"/>
    <property type="evidence" value="ECO:0007669"/>
    <property type="project" value="UniProtKB-UniRule"/>
</dbReference>
<dbReference type="InterPro" id="IPR002579">
    <property type="entry name" value="Met_Sox_Rdtase_MsrB_dom"/>
</dbReference>
<dbReference type="NCBIfam" id="TIGR00357">
    <property type="entry name" value="peptide-methionine (R)-S-oxide reductase MsrB"/>
    <property type="match status" value="1"/>
</dbReference>
<dbReference type="OrthoDB" id="9785497at2"/>
<protein>
    <recommendedName>
        <fullName evidence="3 9">Peptide methionine sulfoxide reductase MsrB</fullName>
        <ecNumber evidence="2 9">1.8.4.12</ecNumber>
    </recommendedName>
    <alternativeName>
        <fullName evidence="8 9">Peptide-methionine (R)-S-oxide reductase</fullName>
    </alternativeName>
</protein>
<dbReference type="GO" id="GO:0008270">
    <property type="term" value="F:zinc ion binding"/>
    <property type="evidence" value="ECO:0007669"/>
    <property type="project" value="UniProtKB-UniRule"/>
</dbReference>
<dbReference type="Proteomes" id="UP000319941">
    <property type="component" value="Unassembled WGS sequence"/>
</dbReference>
<dbReference type="InterPro" id="IPR028427">
    <property type="entry name" value="Met_Sox_Rdtase_MsrB"/>
</dbReference>
<dbReference type="PANTHER" id="PTHR10173">
    <property type="entry name" value="METHIONINE SULFOXIDE REDUCTASE"/>
    <property type="match status" value="1"/>
</dbReference>
<name>A0A558HFD6_9GAMM</name>
<dbReference type="SUPFAM" id="SSF51316">
    <property type="entry name" value="Mss4-like"/>
    <property type="match status" value="1"/>
</dbReference>
<dbReference type="EMBL" id="VNFH01000012">
    <property type="protein sequence ID" value="TVU67853.1"/>
    <property type="molecule type" value="Genomic_DNA"/>
</dbReference>
<feature type="compositionally biased region" description="Basic and acidic residues" evidence="10">
    <location>
        <begin position="16"/>
        <end position="54"/>
    </location>
</feature>
<comment type="catalytic activity">
    <reaction evidence="7 9">
        <text>L-methionyl-[protein] + [thioredoxin]-disulfide + H2O = L-methionyl-(R)-S-oxide-[protein] + [thioredoxin]-dithiol</text>
        <dbReference type="Rhea" id="RHEA:24164"/>
        <dbReference type="Rhea" id="RHEA-COMP:10698"/>
        <dbReference type="Rhea" id="RHEA-COMP:10700"/>
        <dbReference type="Rhea" id="RHEA-COMP:12313"/>
        <dbReference type="Rhea" id="RHEA-COMP:12314"/>
        <dbReference type="ChEBI" id="CHEBI:15377"/>
        <dbReference type="ChEBI" id="CHEBI:16044"/>
        <dbReference type="ChEBI" id="CHEBI:29950"/>
        <dbReference type="ChEBI" id="CHEBI:45764"/>
        <dbReference type="ChEBI" id="CHEBI:50058"/>
        <dbReference type="EC" id="1.8.4.12"/>
    </reaction>
</comment>
<evidence type="ECO:0000313" key="12">
    <source>
        <dbReference type="EMBL" id="TVU67853.1"/>
    </source>
</evidence>
<evidence type="ECO:0000256" key="4">
    <source>
        <dbReference type="ARBA" id="ARBA00022723"/>
    </source>
</evidence>
<evidence type="ECO:0000256" key="1">
    <source>
        <dbReference type="ARBA" id="ARBA00007174"/>
    </source>
</evidence>
<dbReference type="FunFam" id="2.170.150.20:FF:000001">
    <property type="entry name" value="Peptide methionine sulfoxide reductase MsrB"/>
    <property type="match status" value="1"/>
</dbReference>
<feature type="active site" description="Nucleophile" evidence="9">
    <location>
        <position position="135"/>
    </location>
</feature>
<organism evidence="12 13">
    <name type="scientific">Cobetia crustatorum</name>
    <dbReference type="NCBI Taxonomy" id="553385"/>
    <lineage>
        <taxon>Bacteria</taxon>
        <taxon>Pseudomonadati</taxon>
        <taxon>Pseudomonadota</taxon>
        <taxon>Gammaproteobacteria</taxon>
        <taxon>Oceanospirillales</taxon>
        <taxon>Halomonadaceae</taxon>
        <taxon>Cobetia</taxon>
    </lineage>
</organism>
<feature type="binding site" evidence="9">
    <location>
        <position position="115"/>
    </location>
    <ligand>
        <name>Zn(2+)</name>
        <dbReference type="ChEBI" id="CHEBI:29105"/>
    </ligand>
</feature>
<evidence type="ECO:0000256" key="10">
    <source>
        <dbReference type="SAM" id="MobiDB-lite"/>
    </source>
</evidence>
<gene>
    <name evidence="9 12" type="primary">msrB</name>
    <name evidence="12" type="ORF">FQP86_15920</name>
</gene>
<dbReference type="GO" id="GO:0030091">
    <property type="term" value="P:protein repair"/>
    <property type="evidence" value="ECO:0007669"/>
    <property type="project" value="InterPro"/>
</dbReference>
<dbReference type="PROSITE" id="PS51790">
    <property type="entry name" value="MSRB"/>
    <property type="match status" value="1"/>
</dbReference>
<evidence type="ECO:0000256" key="9">
    <source>
        <dbReference type="HAMAP-Rule" id="MF_01400"/>
    </source>
</evidence>
<dbReference type="HAMAP" id="MF_01400">
    <property type="entry name" value="MsrB"/>
    <property type="match status" value="1"/>
</dbReference>
<sequence>MNEHDSQNQPSSADQAQDKLTRSEDEWRARLTPEQYRVAREAGTERPFTGDHEVSPTAGTYHCIGCDATLFDNDTKFDAGCGWPSFDRPYQDAAIEEHFDTSMGMRRVEVRCRRCESHLGHVFPDGPTETGQRYCINSISLRFKPVRD</sequence>
<feature type="binding site" evidence="9">
    <location>
        <position position="66"/>
    </location>
    <ligand>
        <name>Zn(2+)</name>
        <dbReference type="ChEBI" id="CHEBI:29105"/>
    </ligand>
</feature>
<reference evidence="12 13" key="1">
    <citation type="submission" date="2019-07" db="EMBL/GenBank/DDBJ databases">
        <title>Diversity of Bacteria from Kongsfjorden, Arctic.</title>
        <authorList>
            <person name="Yu Y."/>
        </authorList>
    </citation>
    <scope>NUCLEOTIDE SEQUENCE [LARGE SCALE GENOMIC DNA]</scope>
    <source>
        <strain evidence="12 13">SM1923</strain>
    </source>
</reference>
<accession>A0A558HFD6</accession>
<dbReference type="EC" id="1.8.4.12" evidence="2 9"/>
<evidence type="ECO:0000256" key="2">
    <source>
        <dbReference type="ARBA" id="ARBA00012499"/>
    </source>
</evidence>
<keyword evidence="13" id="KW-1185">Reference proteome</keyword>
<evidence type="ECO:0000256" key="5">
    <source>
        <dbReference type="ARBA" id="ARBA00022833"/>
    </source>
</evidence>
<feature type="region of interest" description="Disordered" evidence="10">
    <location>
        <begin position="1"/>
        <end position="54"/>
    </location>
</feature>
<dbReference type="GO" id="GO:0005737">
    <property type="term" value="C:cytoplasm"/>
    <property type="evidence" value="ECO:0007669"/>
    <property type="project" value="TreeGrafter"/>
</dbReference>
<comment type="similarity">
    <text evidence="1 9">Belongs to the MsrB Met sulfoxide reductase family.</text>
</comment>
<comment type="cofactor">
    <cofactor evidence="9">
        <name>Zn(2+)</name>
        <dbReference type="ChEBI" id="CHEBI:29105"/>
    </cofactor>
    <text evidence="9">Binds 1 zinc ion per subunit. The zinc ion is important for the structural integrity of the protein.</text>
</comment>
<keyword evidence="5 9" id="KW-0862">Zinc</keyword>
<proteinExistence type="inferred from homology"/>
<dbReference type="Gene3D" id="2.170.150.20">
    <property type="entry name" value="Peptide methionine sulfoxide reductase"/>
    <property type="match status" value="1"/>
</dbReference>
<feature type="binding site" evidence="9">
    <location>
        <position position="63"/>
    </location>
    <ligand>
        <name>Zn(2+)</name>
        <dbReference type="ChEBI" id="CHEBI:29105"/>
    </ligand>
</feature>
<dbReference type="AlphaFoldDB" id="A0A558HFD6"/>
<dbReference type="PANTHER" id="PTHR10173:SF52">
    <property type="entry name" value="METHIONINE-R-SULFOXIDE REDUCTASE B1"/>
    <property type="match status" value="1"/>
</dbReference>
<dbReference type="STRING" id="553385.GCA_000591415_03383"/>
<evidence type="ECO:0000313" key="13">
    <source>
        <dbReference type="Proteomes" id="UP000319941"/>
    </source>
</evidence>
<evidence type="ECO:0000256" key="7">
    <source>
        <dbReference type="ARBA" id="ARBA00048488"/>
    </source>
</evidence>
<evidence type="ECO:0000256" key="8">
    <source>
        <dbReference type="ARBA" id="ARBA00075819"/>
    </source>
</evidence>
<feature type="binding site" evidence="9">
    <location>
        <position position="112"/>
    </location>
    <ligand>
        <name>Zn(2+)</name>
        <dbReference type="ChEBI" id="CHEBI:29105"/>
    </ligand>
</feature>
<keyword evidence="6 9" id="KW-0560">Oxidoreductase</keyword>
<evidence type="ECO:0000256" key="6">
    <source>
        <dbReference type="ARBA" id="ARBA00023002"/>
    </source>
</evidence>
<dbReference type="GO" id="GO:0006979">
    <property type="term" value="P:response to oxidative stress"/>
    <property type="evidence" value="ECO:0007669"/>
    <property type="project" value="InterPro"/>
</dbReference>
<comment type="caution">
    <text evidence="12">The sequence shown here is derived from an EMBL/GenBank/DDBJ whole genome shotgun (WGS) entry which is preliminary data.</text>
</comment>
<evidence type="ECO:0000259" key="11">
    <source>
        <dbReference type="PROSITE" id="PS51790"/>
    </source>
</evidence>
<dbReference type="InterPro" id="IPR011057">
    <property type="entry name" value="Mss4-like_sf"/>
</dbReference>
<feature type="domain" description="MsrB" evidence="11">
    <location>
        <begin position="24"/>
        <end position="146"/>
    </location>
</feature>
<keyword evidence="4 9" id="KW-0479">Metal-binding</keyword>
<evidence type="ECO:0000256" key="3">
    <source>
        <dbReference type="ARBA" id="ARBA00021130"/>
    </source>
</evidence>
<dbReference type="RefSeq" id="WP_024953143.1">
    <property type="nucleotide sequence ID" value="NZ_CAWOWR010000024.1"/>
</dbReference>